<dbReference type="InterPro" id="IPR006171">
    <property type="entry name" value="TOPRIM_dom"/>
</dbReference>
<dbReference type="GO" id="GO:0006310">
    <property type="term" value="P:DNA recombination"/>
    <property type="evidence" value="ECO:0007669"/>
    <property type="project" value="UniProtKB-UniRule"/>
</dbReference>
<keyword evidence="1 7" id="KW-0479">Metal-binding</keyword>
<keyword evidence="5 7" id="KW-0233">DNA recombination</keyword>
<evidence type="ECO:0000259" key="8">
    <source>
        <dbReference type="PROSITE" id="PS50880"/>
    </source>
</evidence>
<dbReference type="GO" id="GO:0006281">
    <property type="term" value="P:DNA repair"/>
    <property type="evidence" value="ECO:0007669"/>
    <property type="project" value="UniProtKB-UniRule"/>
</dbReference>
<dbReference type="PANTHER" id="PTHR30446:SF0">
    <property type="entry name" value="RECOMBINATION PROTEIN RECR"/>
    <property type="match status" value="1"/>
</dbReference>
<protein>
    <recommendedName>
        <fullName evidence="7">Recombination protein RecR</fullName>
    </recommendedName>
</protein>
<dbReference type="InterPro" id="IPR034137">
    <property type="entry name" value="TOPRIM_RecR"/>
</dbReference>
<dbReference type="PANTHER" id="PTHR30446">
    <property type="entry name" value="RECOMBINATION PROTEIN RECR"/>
    <property type="match status" value="1"/>
</dbReference>
<reference evidence="10" key="1">
    <citation type="submission" date="2017-08" db="EMBL/GenBank/DDBJ databases">
        <title>A dynamic microbial community with high functional redundancy inhabits the cold, oxic subseafloor aquifer.</title>
        <authorList>
            <person name="Tully B.J."/>
            <person name="Wheat C.G."/>
            <person name="Glazer B.T."/>
            <person name="Huber J.A."/>
        </authorList>
    </citation>
    <scope>NUCLEOTIDE SEQUENCE [LARGE SCALE GENOMIC DNA]</scope>
</reference>
<evidence type="ECO:0000256" key="1">
    <source>
        <dbReference type="ARBA" id="ARBA00022723"/>
    </source>
</evidence>
<dbReference type="SMART" id="SM00493">
    <property type="entry name" value="TOPRIM"/>
    <property type="match status" value="1"/>
</dbReference>
<dbReference type="Pfam" id="PF21176">
    <property type="entry name" value="RecR_HhH"/>
    <property type="match status" value="1"/>
</dbReference>
<dbReference type="NCBIfam" id="TIGR00615">
    <property type="entry name" value="recR"/>
    <property type="match status" value="1"/>
</dbReference>
<dbReference type="GO" id="GO:0008270">
    <property type="term" value="F:zinc ion binding"/>
    <property type="evidence" value="ECO:0007669"/>
    <property type="project" value="UniProtKB-KW"/>
</dbReference>
<dbReference type="Gene3D" id="3.30.60.80">
    <property type="match status" value="1"/>
</dbReference>
<evidence type="ECO:0000313" key="10">
    <source>
        <dbReference type="Proteomes" id="UP000218113"/>
    </source>
</evidence>
<feature type="domain" description="Toprim" evidence="8">
    <location>
        <begin position="80"/>
        <end position="175"/>
    </location>
</feature>
<dbReference type="CDD" id="cd01025">
    <property type="entry name" value="TOPRIM_recR"/>
    <property type="match status" value="1"/>
</dbReference>
<dbReference type="Gene3D" id="1.10.8.420">
    <property type="entry name" value="RecR Domain 1"/>
    <property type="match status" value="1"/>
</dbReference>
<keyword evidence="6 7" id="KW-0234">DNA repair</keyword>
<evidence type="ECO:0000256" key="6">
    <source>
        <dbReference type="ARBA" id="ARBA00023204"/>
    </source>
</evidence>
<evidence type="ECO:0000313" key="9">
    <source>
        <dbReference type="EMBL" id="PCI24985.1"/>
    </source>
</evidence>
<dbReference type="Gene3D" id="3.40.1360.10">
    <property type="match status" value="1"/>
</dbReference>
<comment type="function">
    <text evidence="7">May play a role in DNA repair. It seems to be involved in an RecBC-independent recombinational process of DNA repair. It may act with RecF and RecO.</text>
</comment>
<keyword evidence="2 7" id="KW-0227">DNA damage</keyword>
<dbReference type="PROSITE" id="PS50880">
    <property type="entry name" value="TOPRIM"/>
    <property type="match status" value="1"/>
</dbReference>
<name>A0A2A4SVS9_9DELT</name>
<evidence type="ECO:0000256" key="7">
    <source>
        <dbReference type="HAMAP-Rule" id="MF_00017"/>
    </source>
</evidence>
<dbReference type="GO" id="GO:0003677">
    <property type="term" value="F:DNA binding"/>
    <property type="evidence" value="ECO:0007669"/>
    <property type="project" value="UniProtKB-UniRule"/>
</dbReference>
<dbReference type="EMBL" id="NVSR01000117">
    <property type="protein sequence ID" value="PCI24985.1"/>
    <property type="molecule type" value="Genomic_DNA"/>
</dbReference>
<comment type="similarity">
    <text evidence="7">Belongs to the RecR family.</text>
</comment>
<dbReference type="InterPro" id="IPR023627">
    <property type="entry name" value="Rcmb_RecR"/>
</dbReference>
<proteinExistence type="inferred from homology"/>
<comment type="caution">
    <text evidence="9">The sequence shown here is derived from an EMBL/GenBank/DDBJ whole genome shotgun (WGS) entry which is preliminary data.</text>
</comment>
<gene>
    <name evidence="7" type="primary">recR</name>
    <name evidence="9" type="ORF">COB67_11170</name>
</gene>
<dbReference type="Pfam" id="PF02132">
    <property type="entry name" value="RecR_ZnF"/>
    <property type="match status" value="1"/>
</dbReference>
<feature type="zinc finger region" description="C4-type" evidence="7">
    <location>
        <begin position="57"/>
        <end position="72"/>
    </location>
</feature>
<dbReference type="SUPFAM" id="SSF111304">
    <property type="entry name" value="Recombination protein RecR"/>
    <property type="match status" value="1"/>
</dbReference>
<accession>A0A2A4SVS9</accession>
<organism evidence="9 10">
    <name type="scientific">SAR324 cluster bacterium</name>
    <dbReference type="NCBI Taxonomy" id="2024889"/>
    <lineage>
        <taxon>Bacteria</taxon>
        <taxon>Deltaproteobacteria</taxon>
        <taxon>SAR324 cluster</taxon>
    </lineage>
</organism>
<evidence type="ECO:0000256" key="2">
    <source>
        <dbReference type="ARBA" id="ARBA00022763"/>
    </source>
</evidence>
<dbReference type="Pfam" id="PF13662">
    <property type="entry name" value="Toprim_4"/>
    <property type="match status" value="1"/>
</dbReference>
<dbReference type="InterPro" id="IPR015967">
    <property type="entry name" value="Rcmb_RecR_Znf"/>
</dbReference>
<dbReference type="Proteomes" id="UP000218113">
    <property type="component" value="Unassembled WGS sequence"/>
</dbReference>
<dbReference type="HAMAP" id="MF_00017">
    <property type="entry name" value="RecR"/>
    <property type="match status" value="1"/>
</dbReference>
<keyword evidence="4 7" id="KW-0862">Zinc</keyword>
<dbReference type="Pfam" id="PF21175">
    <property type="entry name" value="RecR_C"/>
    <property type="match status" value="1"/>
</dbReference>
<dbReference type="PROSITE" id="PS01300">
    <property type="entry name" value="RECR"/>
    <property type="match status" value="1"/>
</dbReference>
<evidence type="ECO:0000256" key="4">
    <source>
        <dbReference type="ARBA" id="ARBA00022833"/>
    </source>
</evidence>
<keyword evidence="3 7" id="KW-0863">Zinc-finger</keyword>
<evidence type="ECO:0000256" key="5">
    <source>
        <dbReference type="ARBA" id="ARBA00023172"/>
    </source>
</evidence>
<dbReference type="AlphaFoldDB" id="A0A2A4SVS9"/>
<evidence type="ECO:0000256" key="3">
    <source>
        <dbReference type="ARBA" id="ARBA00022771"/>
    </source>
</evidence>
<dbReference type="InterPro" id="IPR000093">
    <property type="entry name" value="DNA_Rcmb_RecR"/>
</dbReference>
<dbReference type="Gene3D" id="6.10.250.240">
    <property type="match status" value="1"/>
</dbReference>
<sequence>MKLPLPLIQLIEELAKLPSIGKKSAKRLAFSLLLRPEQEALALAEAIVKAREQIRSCSQCFGLTDADLCAICSDPRRDQEILCVVEDPRNIFTIESSGIFKGLYHVLQGAISPIHGIPPEKLRIEELHQRVRLDSIQELILATNPTLEGEATAHYLTELFKENVPTISRIARGMPVGGDLEFTDATTLSRAFEGRTVFSHL</sequence>